<feature type="transmembrane region" description="Helical" evidence="1">
    <location>
        <begin position="20"/>
        <end position="40"/>
    </location>
</feature>
<organism evidence="2 4">
    <name type="scientific">Pyrodictium delaneyi</name>
    <dbReference type="NCBI Taxonomy" id="1273541"/>
    <lineage>
        <taxon>Archaea</taxon>
        <taxon>Thermoproteota</taxon>
        <taxon>Thermoprotei</taxon>
        <taxon>Desulfurococcales</taxon>
        <taxon>Pyrodictiaceae</taxon>
        <taxon>Pyrodictium</taxon>
    </lineage>
</organism>
<keyword evidence="5" id="KW-1185">Reference proteome</keyword>
<keyword evidence="1" id="KW-0472">Membrane</keyword>
<reference evidence="3 5" key="2">
    <citation type="submission" date="2017-05" db="EMBL/GenBank/DDBJ databases">
        <title>The draft genome of the hyperthermophilic archaeon 'Pyrodictium delaneyi strain Hulk', an iron and nitrate reducer, reveals the capacity for sulfate reduction.</title>
        <authorList>
            <person name="Demey L.M."/>
            <person name="Miller C."/>
            <person name="Manzella M."/>
            <person name="Reguera G."/>
            <person name="Kashefi K."/>
        </authorList>
    </citation>
    <scope>NUCLEOTIDE SEQUENCE [LARGE SCALE GENOMIC DNA]</scope>
    <source>
        <strain evidence="3 5">Hulk</strain>
    </source>
</reference>
<keyword evidence="1" id="KW-0812">Transmembrane</keyword>
<feature type="transmembrane region" description="Helical" evidence="1">
    <location>
        <begin position="52"/>
        <end position="71"/>
    </location>
</feature>
<reference evidence="2 4" key="1">
    <citation type="submission" date="2015-10" db="EMBL/GenBank/DDBJ databases">
        <title>Complete genome sequence of hyperthermophilic archaeon Pyrodictium delaneyi Su06.</title>
        <authorList>
            <person name="Jung J.-H."/>
            <person name="Lin J."/>
            <person name="Holden J.F."/>
            <person name="Park C.-S."/>
        </authorList>
    </citation>
    <scope>NUCLEOTIDE SEQUENCE [LARGE SCALE GENOMIC DNA]</scope>
    <source>
        <strain evidence="2 4">Su06</strain>
    </source>
</reference>
<evidence type="ECO:0000313" key="3">
    <source>
        <dbReference type="EMBL" id="OWJ55572.1"/>
    </source>
</evidence>
<dbReference type="Proteomes" id="UP000058613">
    <property type="component" value="Chromosome"/>
</dbReference>
<gene>
    <name evidence="3" type="ORF">Pdsh_01940</name>
    <name evidence="2" type="ORF">Pyrde_0742</name>
</gene>
<dbReference type="GeneID" id="26099079"/>
<protein>
    <submittedName>
        <fullName evidence="2">Uncharacterized protein</fullName>
    </submittedName>
</protein>
<evidence type="ECO:0000313" key="5">
    <source>
        <dbReference type="Proteomes" id="UP000196694"/>
    </source>
</evidence>
<dbReference type="AlphaFoldDB" id="A0A0P0N359"/>
<name>A0A0P0N359_9CREN</name>
<sequence>MELESLVLSLVRLYMINPVFALLVDTVAALGLLVASELLIRSILRSRITGRMIIAARTVLASILVLIHEYIKEGYFFKPSDLPVFPPRSHESFLAFLAALSIILRRALIL</sequence>
<evidence type="ECO:0000313" key="4">
    <source>
        <dbReference type="Proteomes" id="UP000058613"/>
    </source>
</evidence>
<keyword evidence="1" id="KW-1133">Transmembrane helix</keyword>
<accession>A0A0P0N359</accession>
<evidence type="ECO:0000256" key="1">
    <source>
        <dbReference type="SAM" id="Phobius"/>
    </source>
</evidence>
<dbReference type="EMBL" id="NCQP01000001">
    <property type="protein sequence ID" value="OWJ55572.1"/>
    <property type="molecule type" value="Genomic_DNA"/>
</dbReference>
<feature type="transmembrane region" description="Helical" evidence="1">
    <location>
        <begin position="91"/>
        <end position="108"/>
    </location>
</feature>
<dbReference type="STRING" id="1273541.Pyrde_0742"/>
<dbReference type="Proteomes" id="UP000196694">
    <property type="component" value="Unassembled WGS sequence"/>
</dbReference>
<dbReference type="KEGG" id="pdl:Pyrde_0742"/>
<evidence type="ECO:0000313" key="2">
    <source>
        <dbReference type="EMBL" id="ALL00792.1"/>
    </source>
</evidence>
<dbReference type="RefSeq" id="WP_055408347.1">
    <property type="nucleotide sequence ID" value="NZ_CP013011.1"/>
</dbReference>
<dbReference type="EMBL" id="CP013011">
    <property type="protein sequence ID" value="ALL00792.1"/>
    <property type="molecule type" value="Genomic_DNA"/>
</dbReference>
<proteinExistence type="predicted"/>